<dbReference type="AlphaFoldDB" id="A0A0F9LC05"/>
<sequence length="118" mass="12995">MTEEQYTNKVPWLKPYQYVPGESGNEGGRPKGTSITAELRKIIGEEGKAKQMAEALVSIAENPHSKYQLAALSLALDRTDGKVKDVIAVEGDVSAELLVKLLKQVETKEIEQPKELTE</sequence>
<dbReference type="EMBL" id="LAZR01006393">
    <property type="protein sequence ID" value="KKM92429.1"/>
    <property type="molecule type" value="Genomic_DNA"/>
</dbReference>
<evidence type="ECO:0000313" key="1">
    <source>
        <dbReference type="EMBL" id="KKM92429.1"/>
    </source>
</evidence>
<accession>A0A0F9LC05</accession>
<evidence type="ECO:0008006" key="2">
    <source>
        <dbReference type="Google" id="ProtNLM"/>
    </source>
</evidence>
<proteinExistence type="predicted"/>
<reference evidence="1" key="1">
    <citation type="journal article" date="2015" name="Nature">
        <title>Complex archaea that bridge the gap between prokaryotes and eukaryotes.</title>
        <authorList>
            <person name="Spang A."/>
            <person name="Saw J.H."/>
            <person name="Jorgensen S.L."/>
            <person name="Zaremba-Niedzwiedzka K."/>
            <person name="Martijn J."/>
            <person name="Lind A.E."/>
            <person name="van Eijk R."/>
            <person name="Schleper C."/>
            <person name="Guy L."/>
            <person name="Ettema T.J."/>
        </authorList>
    </citation>
    <scope>NUCLEOTIDE SEQUENCE</scope>
</reference>
<organism evidence="1">
    <name type="scientific">marine sediment metagenome</name>
    <dbReference type="NCBI Taxonomy" id="412755"/>
    <lineage>
        <taxon>unclassified sequences</taxon>
        <taxon>metagenomes</taxon>
        <taxon>ecological metagenomes</taxon>
    </lineage>
</organism>
<name>A0A0F9LC05_9ZZZZ</name>
<comment type="caution">
    <text evidence="1">The sequence shown here is derived from an EMBL/GenBank/DDBJ whole genome shotgun (WGS) entry which is preliminary data.</text>
</comment>
<gene>
    <name evidence="1" type="ORF">LCGC14_1218500</name>
</gene>
<protein>
    <recommendedName>
        <fullName evidence="2">DUF5681 domain-containing protein</fullName>
    </recommendedName>
</protein>